<evidence type="ECO:0000313" key="3">
    <source>
        <dbReference type="Proteomes" id="UP000265768"/>
    </source>
</evidence>
<accession>A0A3A4ASJ8</accession>
<sequence>MDPIHVNWRRSSHSGSGANCVEVAVADRRGLAPSHLVRDSKDPRGGVLSFTPGEWRAFLDKVKHGDATA</sequence>
<dbReference type="Proteomes" id="UP000265768">
    <property type="component" value="Unassembled WGS sequence"/>
</dbReference>
<gene>
    <name evidence="2" type="ORF">D5H75_14330</name>
</gene>
<comment type="caution">
    <text evidence="2">The sequence shown here is derived from an EMBL/GenBank/DDBJ whole genome shotgun (WGS) entry which is preliminary data.</text>
</comment>
<proteinExistence type="predicted"/>
<dbReference type="OrthoDB" id="3431580at2"/>
<dbReference type="Pfam" id="PF04149">
    <property type="entry name" value="DUF397"/>
    <property type="match status" value="1"/>
</dbReference>
<protein>
    <submittedName>
        <fullName evidence="2">DUF397 domain-containing protein</fullName>
    </submittedName>
</protein>
<evidence type="ECO:0000313" key="2">
    <source>
        <dbReference type="EMBL" id="RJL32878.1"/>
    </source>
</evidence>
<keyword evidence="3" id="KW-1185">Reference proteome</keyword>
<organism evidence="2 3">
    <name type="scientific">Bailinhaonella thermotolerans</name>
    <dbReference type="NCBI Taxonomy" id="1070861"/>
    <lineage>
        <taxon>Bacteria</taxon>
        <taxon>Bacillati</taxon>
        <taxon>Actinomycetota</taxon>
        <taxon>Actinomycetes</taxon>
        <taxon>Streptosporangiales</taxon>
        <taxon>Streptosporangiaceae</taxon>
        <taxon>Bailinhaonella</taxon>
    </lineage>
</organism>
<dbReference type="AlphaFoldDB" id="A0A3A4ASJ8"/>
<reference evidence="2 3" key="1">
    <citation type="submission" date="2018-09" db="EMBL/GenBank/DDBJ databases">
        <title>YIM 75507 draft genome.</title>
        <authorList>
            <person name="Tang S."/>
            <person name="Feng Y."/>
        </authorList>
    </citation>
    <scope>NUCLEOTIDE SEQUENCE [LARGE SCALE GENOMIC DNA]</scope>
    <source>
        <strain evidence="2 3">YIM 75507</strain>
    </source>
</reference>
<dbReference type="RefSeq" id="WP_119927128.1">
    <property type="nucleotide sequence ID" value="NZ_QZEY01000004.1"/>
</dbReference>
<name>A0A3A4ASJ8_9ACTN</name>
<dbReference type="EMBL" id="QZEY01000004">
    <property type="protein sequence ID" value="RJL32878.1"/>
    <property type="molecule type" value="Genomic_DNA"/>
</dbReference>
<evidence type="ECO:0000259" key="1">
    <source>
        <dbReference type="Pfam" id="PF04149"/>
    </source>
</evidence>
<dbReference type="InterPro" id="IPR007278">
    <property type="entry name" value="DUF397"/>
</dbReference>
<feature type="domain" description="DUF397" evidence="1">
    <location>
        <begin position="7"/>
        <end position="63"/>
    </location>
</feature>